<name>A0A0G9HKK9_9GAMM</name>
<evidence type="ECO:0000313" key="1">
    <source>
        <dbReference type="EMBL" id="APG04720.1"/>
    </source>
</evidence>
<dbReference type="InterPro" id="IPR013216">
    <property type="entry name" value="Methyltransf_11"/>
</dbReference>
<keyword evidence="2" id="KW-1185">Reference proteome</keyword>
<dbReference type="Pfam" id="PF08241">
    <property type="entry name" value="Methyltransf_11"/>
    <property type="match status" value="1"/>
</dbReference>
<organism evidence="1 2">
    <name type="scientific">Luteibacter rhizovicinus DSM 16549</name>
    <dbReference type="NCBI Taxonomy" id="1440763"/>
    <lineage>
        <taxon>Bacteria</taxon>
        <taxon>Pseudomonadati</taxon>
        <taxon>Pseudomonadota</taxon>
        <taxon>Gammaproteobacteria</taxon>
        <taxon>Lysobacterales</taxon>
        <taxon>Rhodanobacteraceae</taxon>
        <taxon>Luteibacter</taxon>
    </lineage>
</organism>
<sequence>MSKRFLRMAHAAVLGWLTPRNHECAACARHVGGFLPYRRGMASVSPAMRQLQLNGSDVDHFECPRCGANDRLRHLVLYLDATSLMSRVSGGRVLHFAPEKRLVERIVAARPTTYIRADIAPTSADMVRVDMTAMQFADDSFDVLIANHVLEHVADLEGALREVARVLVPGGLAVLQTPYSRVLHRVFEDAGIQTDAARLELYGQEDHVRLFGSDIVEHIAHLSGMTPCVSTHDELLRHVDFRRHGVNPNEPFFLFRKDA</sequence>
<accession>A0A0G9HKK9</accession>
<dbReference type="CDD" id="cd02440">
    <property type="entry name" value="AdoMet_MTases"/>
    <property type="match status" value="1"/>
</dbReference>
<protein>
    <submittedName>
        <fullName evidence="1">Uncharacterized protein</fullName>
    </submittedName>
</protein>
<dbReference type="Gene3D" id="3.40.50.150">
    <property type="entry name" value="Vaccinia Virus protein VP39"/>
    <property type="match status" value="1"/>
</dbReference>
<dbReference type="SUPFAM" id="SSF53335">
    <property type="entry name" value="S-adenosyl-L-methionine-dependent methyltransferases"/>
    <property type="match status" value="1"/>
</dbReference>
<dbReference type="PATRIC" id="fig|1440763.5.peg.401"/>
<reference evidence="2" key="1">
    <citation type="submission" date="2016-09" db="EMBL/GenBank/DDBJ databases">
        <authorList>
            <person name="Lysoe E."/>
        </authorList>
    </citation>
    <scope>NUCLEOTIDE SEQUENCE [LARGE SCALE GENOMIC DNA]</scope>
    <source>
        <strain evidence="2">LJ96T</strain>
    </source>
</reference>
<dbReference type="STRING" id="1440763.BJI69_12985"/>
<proteinExistence type="predicted"/>
<dbReference type="InterPro" id="IPR029063">
    <property type="entry name" value="SAM-dependent_MTases_sf"/>
</dbReference>
<dbReference type="EMBL" id="CP017480">
    <property type="protein sequence ID" value="APG04720.1"/>
    <property type="molecule type" value="Genomic_DNA"/>
</dbReference>
<dbReference type="Proteomes" id="UP000182987">
    <property type="component" value="Chromosome"/>
</dbReference>
<gene>
    <name evidence="1" type="ORF">BJI69_12985</name>
</gene>
<dbReference type="RefSeq" id="WP_046966393.1">
    <property type="nucleotide sequence ID" value="NZ_CP017480.1"/>
</dbReference>
<evidence type="ECO:0000313" key="2">
    <source>
        <dbReference type="Proteomes" id="UP000182987"/>
    </source>
</evidence>
<dbReference type="OrthoDB" id="932345at2"/>
<dbReference type="KEGG" id="lrz:BJI69_12985"/>
<dbReference type="AlphaFoldDB" id="A0A0G9HKK9"/>
<dbReference type="GO" id="GO:0008757">
    <property type="term" value="F:S-adenosylmethionine-dependent methyltransferase activity"/>
    <property type="evidence" value="ECO:0007669"/>
    <property type="project" value="InterPro"/>
</dbReference>